<dbReference type="OrthoDB" id="73954at2"/>
<protein>
    <recommendedName>
        <fullName evidence="1">Integrase catalytic domain-containing protein</fullName>
    </recommendedName>
</protein>
<dbReference type="Proteomes" id="UP000197208">
    <property type="component" value="Unassembled WGS sequence"/>
</dbReference>
<comment type="caution">
    <text evidence="2">The sequence shown here is derived from an EMBL/GenBank/DDBJ whole genome shotgun (WGS) entry which is preliminary data.</text>
</comment>
<evidence type="ECO:0000259" key="1">
    <source>
        <dbReference type="Pfam" id="PF13683"/>
    </source>
</evidence>
<accession>A0A246BHA2</accession>
<dbReference type="Pfam" id="PF13683">
    <property type="entry name" value="rve_3"/>
    <property type="match status" value="1"/>
</dbReference>
<organism evidence="2 3">
    <name type="scientific">Deinococcus indicus</name>
    <dbReference type="NCBI Taxonomy" id="223556"/>
    <lineage>
        <taxon>Bacteria</taxon>
        <taxon>Thermotogati</taxon>
        <taxon>Deinococcota</taxon>
        <taxon>Deinococci</taxon>
        <taxon>Deinococcales</taxon>
        <taxon>Deinococcaceae</taxon>
        <taxon>Deinococcus</taxon>
    </lineage>
</organism>
<sequence length="96" mass="10491">MSSPCLLGLRAGRCSLACGNSCSRLREECLNLKVFYSVVHAQVILESWRTFYNNGRPHLSLGYRTPGEWAREAGGRPAVPMCGQDTAHAAVIPATR</sequence>
<evidence type="ECO:0000313" key="3">
    <source>
        <dbReference type="Proteomes" id="UP000197208"/>
    </source>
</evidence>
<dbReference type="AlphaFoldDB" id="A0A246BHA2"/>
<proteinExistence type="predicted"/>
<keyword evidence="3" id="KW-1185">Reference proteome</keyword>
<dbReference type="SUPFAM" id="SSF53098">
    <property type="entry name" value="Ribonuclease H-like"/>
    <property type="match status" value="1"/>
</dbReference>
<name>A0A246BHA2_9DEIO</name>
<dbReference type="InterPro" id="IPR012337">
    <property type="entry name" value="RNaseH-like_sf"/>
</dbReference>
<dbReference type="EMBL" id="NHMK01000023">
    <property type="protein sequence ID" value="OWL94611.1"/>
    <property type="molecule type" value="Genomic_DNA"/>
</dbReference>
<gene>
    <name evidence="2" type="ORF">CBQ26_15055</name>
</gene>
<reference evidence="2 3" key="1">
    <citation type="submission" date="2017-05" db="EMBL/GenBank/DDBJ databases">
        <title>De novo genome assembly of Deniococcus indicus strain DR1.</title>
        <authorList>
            <person name="Chauhan D."/>
            <person name="Yennamalli R.M."/>
            <person name="Priyadarshini R."/>
        </authorList>
    </citation>
    <scope>NUCLEOTIDE SEQUENCE [LARGE SCALE GENOMIC DNA]</scope>
    <source>
        <strain evidence="2 3">DR1</strain>
    </source>
</reference>
<dbReference type="InterPro" id="IPR001584">
    <property type="entry name" value="Integrase_cat-core"/>
</dbReference>
<feature type="domain" description="Integrase catalytic" evidence="1">
    <location>
        <begin position="23"/>
        <end position="66"/>
    </location>
</feature>
<dbReference type="GO" id="GO:0015074">
    <property type="term" value="P:DNA integration"/>
    <property type="evidence" value="ECO:0007669"/>
    <property type="project" value="InterPro"/>
</dbReference>
<evidence type="ECO:0000313" key="2">
    <source>
        <dbReference type="EMBL" id="OWL94611.1"/>
    </source>
</evidence>
<dbReference type="RefSeq" id="WP_088249465.1">
    <property type="nucleotide sequence ID" value="NZ_NHMK01000023.1"/>
</dbReference>